<evidence type="ECO:0000313" key="2">
    <source>
        <dbReference type="EMBL" id="RFU79899.1"/>
    </source>
</evidence>
<organism evidence="2 3">
    <name type="scientific">Trichoderma arundinaceum</name>
    <dbReference type="NCBI Taxonomy" id="490622"/>
    <lineage>
        <taxon>Eukaryota</taxon>
        <taxon>Fungi</taxon>
        <taxon>Dikarya</taxon>
        <taxon>Ascomycota</taxon>
        <taxon>Pezizomycotina</taxon>
        <taxon>Sordariomycetes</taxon>
        <taxon>Hypocreomycetidae</taxon>
        <taxon>Hypocreales</taxon>
        <taxon>Hypocreaceae</taxon>
        <taxon>Trichoderma</taxon>
    </lineage>
</organism>
<accession>A0A395NUX1</accession>
<dbReference type="STRING" id="490622.A0A395NUX1"/>
<feature type="compositionally biased region" description="Basic and acidic residues" evidence="1">
    <location>
        <begin position="177"/>
        <end position="187"/>
    </location>
</feature>
<evidence type="ECO:0000256" key="1">
    <source>
        <dbReference type="SAM" id="MobiDB-lite"/>
    </source>
</evidence>
<sequence length="257" mass="25611">MPLSNKKNNNVLAAEQQNLAASGVPGSTYGHGAGYANAATANLPGPAPFTAGPHRHDFMNKLDPTVDSGTGGMQVLTSGPHGNATAGGVPGQTTAAGQVFAQGGVMGSNNPYNGPQHNSRLANALDPRVDSTTQPGAGNYYTMGTNVIPAGAGSAPRNVPEGTYGPHNSRMANAADPRIDSDADRRTAGRTGAGAGHMGAGAGAGTSLNSRPIYPPGVGGPAPTTAGPHRHDILNKLDPTVNSQSATGVDGAGRRVL</sequence>
<proteinExistence type="predicted"/>
<dbReference type="EMBL" id="PXOA01000134">
    <property type="protein sequence ID" value="RFU79899.1"/>
    <property type="molecule type" value="Genomic_DNA"/>
</dbReference>
<comment type="caution">
    <text evidence="2">The sequence shown here is derived from an EMBL/GenBank/DDBJ whole genome shotgun (WGS) entry which is preliminary data.</text>
</comment>
<gene>
    <name evidence="2" type="ORF">TARUN_2334</name>
</gene>
<dbReference type="OrthoDB" id="2590867at2759"/>
<feature type="compositionally biased region" description="Gly residues" evidence="1">
    <location>
        <begin position="191"/>
        <end position="204"/>
    </location>
</feature>
<evidence type="ECO:0000313" key="3">
    <source>
        <dbReference type="Proteomes" id="UP000266272"/>
    </source>
</evidence>
<feature type="region of interest" description="Disordered" evidence="1">
    <location>
        <begin position="163"/>
        <end position="257"/>
    </location>
</feature>
<protein>
    <submittedName>
        <fullName evidence="2">Uncharacterized protein</fullName>
    </submittedName>
</protein>
<dbReference type="AlphaFoldDB" id="A0A395NUX1"/>
<reference evidence="2 3" key="1">
    <citation type="journal article" date="2018" name="PLoS Pathog.">
        <title>Evolution of structural diversity of trichothecenes, a family of toxins produced by plant pathogenic and entomopathogenic fungi.</title>
        <authorList>
            <person name="Proctor R.H."/>
            <person name="McCormick S.P."/>
            <person name="Kim H.S."/>
            <person name="Cardoza R.E."/>
            <person name="Stanley A.M."/>
            <person name="Lindo L."/>
            <person name="Kelly A."/>
            <person name="Brown D.W."/>
            <person name="Lee T."/>
            <person name="Vaughan M.M."/>
            <person name="Alexander N.J."/>
            <person name="Busman M."/>
            <person name="Gutierrez S."/>
        </authorList>
    </citation>
    <scope>NUCLEOTIDE SEQUENCE [LARGE SCALE GENOMIC DNA]</scope>
    <source>
        <strain evidence="2 3">IBT 40837</strain>
    </source>
</reference>
<dbReference type="PANTHER" id="PTHR39606:SF1">
    <property type="entry name" value="CELL SURFACE PROTEIN"/>
    <property type="match status" value="1"/>
</dbReference>
<name>A0A395NUX1_TRIAR</name>
<keyword evidence="3" id="KW-1185">Reference proteome</keyword>
<dbReference type="PANTHER" id="PTHR39606">
    <property type="entry name" value="SURFACE PROTEIN, PUTATIVE-RELATED"/>
    <property type="match status" value="1"/>
</dbReference>
<dbReference type="Proteomes" id="UP000266272">
    <property type="component" value="Unassembled WGS sequence"/>
</dbReference>